<dbReference type="EMBL" id="ABLOJW010000010">
    <property type="protein sequence ID" value="EKT4092638.1"/>
    <property type="molecule type" value="Genomic_DNA"/>
</dbReference>
<accession>A0AA90AS76</accession>
<comment type="caution">
    <text evidence="2">The sequence shown here is derived from an EMBL/GenBank/DDBJ whole genome shotgun (WGS) entry which is preliminary data.</text>
</comment>
<reference evidence="2" key="1">
    <citation type="submission" date="2020-11" db="EMBL/GenBank/DDBJ databases">
        <title>Enhanced detection system for hospital associated transmission using whole genome sequencing surveillance.</title>
        <authorList>
            <person name="Harrison L.H."/>
            <person name="Van Tyne D."/>
            <person name="Marsh J.W."/>
            <person name="Griffith M.P."/>
            <person name="Snyder D.J."/>
            <person name="Cooper V.S."/>
            <person name="Mustapha M."/>
        </authorList>
    </citation>
    <scope>NUCLEOTIDE SEQUENCE</scope>
    <source>
        <strain evidence="2">STEN00091</strain>
    </source>
</reference>
<dbReference type="Proteomes" id="UP000625930">
    <property type="component" value="Unassembled WGS sequence"/>
</dbReference>
<dbReference type="AlphaFoldDB" id="A0AA90AS76"/>
<dbReference type="GO" id="GO:0006355">
    <property type="term" value="P:regulation of DNA-templated transcription"/>
    <property type="evidence" value="ECO:0007669"/>
    <property type="project" value="InterPro"/>
</dbReference>
<sequence length="70" mass="8061">MSESEAVRQWLTAYLARPQLLRSPVAGPKDDRLPPIRASRDLADRVRREAQRQHVSVAELIRRVVAFHAF</sequence>
<name>A0AA90AS76_STEMA</name>
<gene>
    <name evidence="2" type="ORF">I5U67_07395</name>
    <name evidence="1" type="ORF">QEG23_002158</name>
</gene>
<reference evidence="1" key="2">
    <citation type="submission" date="2022-07" db="EMBL/GenBank/DDBJ databases">
        <authorList>
            <consortium name="DAFM: The Division of Animal and Food Microbiology"/>
        </authorList>
    </citation>
    <scope>NUCLEOTIDE SEQUENCE</scope>
    <source>
        <strain evidence="1">19MO01SH01-2</strain>
    </source>
</reference>
<evidence type="ECO:0000313" key="2">
    <source>
        <dbReference type="EMBL" id="MBH1651990.1"/>
    </source>
</evidence>
<evidence type="ECO:0000313" key="3">
    <source>
        <dbReference type="Proteomes" id="UP000625930"/>
    </source>
</evidence>
<proteinExistence type="predicted"/>
<dbReference type="Proteomes" id="UP001218208">
    <property type="component" value="Unassembled WGS sequence"/>
</dbReference>
<dbReference type="EMBL" id="JADUNP010000010">
    <property type="protein sequence ID" value="MBH1651990.1"/>
    <property type="molecule type" value="Genomic_DNA"/>
</dbReference>
<evidence type="ECO:0000313" key="1">
    <source>
        <dbReference type="EMBL" id="EKT4092638.1"/>
    </source>
</evidence>
<protein>
    <submittedName>
        <fullName evidence="2">Ribbon-helix-helix protein, CopG family</fullName>
    </submittedName>
</protein>
<organism evidence="2 3">
    <name type="scientific">Stenotrophomonas maltophilia</name>
    <name type="common">Pseudomonas maltophilia</name>
    <name type="synonym">Xanthomonas maltophilia</name>
    <dbReference type="NCBI Taxonomy" id="40324"/>
    <lineage>
        <taxon>Bacteria</taxon>
        <taxon>Pseudomonadati</taxon>
        <taxon>Pseudomonadota</taxon>
        <taxon>Gammaproteobacteria</taxon>
        <taxon>Lysobacterales</taxon>
        <taxon>Lysobacteraceae</taxon>
        <taxon>Stenotrophomonas</taxon>
        <taxon>Stenotrophomonas maltophilia group</taxon>
    </lineage>
</organism>